<dbReference type="PANTHER" id="PTHR46749">
    <property type="entry name" value="COMPLEX III ASSEMBLY FACTOR LYRM7"/>
    <property type="match status" value="1"/>
</dbReference>
<feature type="domain" description="Complex 1 LYR protein" evidence="4">
    <location>
        <begin position="5"/>
        <end position="61"/>
    </location>
</feature>
<sequence>MSKSQVFGCYRRLWRVVNSTFRDDIIALNSAREEMRQHFEKNRDETDPSKISKLLAEGEDAREFLKTSIVQARLNEQGNYTIKVDSPREDVVVQDPAEAAGRKGGE</sequence>
<evidence type="ECO:0000256" key="3">
    <source>
        <dbReference type="ARBA" id="ARBA00023186"/>
    </source>
</evidence>
<evidence type="ECO:0000256" key="2">
    <source>
        <dbReference type="ARBA" id="ARBA00023128"/>
    </source>
</evidence>
<dbReference type="Pfam" id="PF05347">
    <property type="entry name" value="Complex1_LYR"/>
    <property type="match status" value="1"/>
</dbReference>
<accession>A0A061RCN5</accession>
<dbReference type="InterPro" id="IPR045298">
    <property type="entry name" value="Complex1_LYR_LYRM7"/>
</dbReference>
<dbReference type="PANTHER" id="PTHR46749:SF1">
    <property type="entry name" value="COMPLEX III ASSEMBLY FACTOR LYRM7"/>
    <property type="match status" value="1"/>
</dbReference>
<evidence type="ECO:0000313" key="5">
    <source>
        <dbReference type="EMBL" id="JAC70697.1"/>
    </source>
</evidence>
<dbReference type="InterPro" id="IPR050435">
    <property type="entry name" value="MZM1/LYRM7"/>
</dbReference>
<dbReference type="GO" id="GO:0044183">
    <property type="term" value="F:protein folding chaperone"/>
    <property type="evidence" value="ECO:0007669"/>
    <property type="project" value="TreeGrafter"/>
</dbReference>
<organism evidence="5">
    <name type="scientific">Tetraselmis sp. GSL018</name>
    <dbReference type="NCBI Taxonomy" id="582737"/>
    <lineage>
        <taxon>Eukaryota</taxon>
        <taxon>Viridiplantae</taxon>
        <taxon>Chlorophyta</taxon>
        <taxon>core chlorophytes</taxon>
        <taxon>Chlorodendrophyceae</taxon>
        <taxon>Chlorodendrales</taxon>
        <taxon>Chlorodendraceae</taxon>
        <taxon>Tetraselmis</taxon>
    </lineage>
</organism>
<dbReference type="EMBL" id="GBEZ01015469">
    <property type="protein sequence ID" value="JAC70697.1"/>
    <property type="molecule type" value="Transcribed_RNA"/>
</dbReference>
<dbReference type="CDD" id="cd20267">
    <property type="entry name" value="Complex1_LYR_LYRM7"/>
    <property type="match status" value="1"/>
</dbReference>
<dbReference type="InterPro" id="IPR008011">
    <property type="entry name" value="Complex1_LYR_dom"/>
</dbReference>
<dbReference type="GO" id="GO:0034551">
    <property type="term" value="P:mitochondrial respiratory chain complex III assembly"/>
    <property type="evidence" value="ECO:0007669"/>
    <property type="project" value="InterPro"/>
</dbReference>
<proteinExistence type="predicted"/>
<name>A0A061RCN5_9CHLO</name>
<comment type="subcellular location">
    <subcellularLocation>
        <location evidence="1">Mitochondrion matrix</location>
    </subcellularLocation>
</comment>
<dbReference type="AlphaFoldDB" id="A0A061RCN5"/>
<evidence type="ECO:0000256" key="1">
    <source>
        <dbReference type="ARBA" id="ARBA00004305"/>
    </source>
</evidence>
<dbReference type="GO" id="GO:0005759">
    <property type="term" value="C:mitochondrial matrix"/>
    <property type="evidence" value="ECO:0007669"/>
    <property type="project" value="UniProtKB-SubCell"/>
</dbReference>
<keyword evidence="3" id="KW-0143">Chaperone</keyword>
<protein>
    <recommendedName>
        <fullName evidence="4">Complex 1 LYR protein domain-containing protein</fullName>
    </recommendedName>
</protein>
<evidence type="ECO:0000259" key="4">
    <source>
        <dbReference type="Pfam" id="PF05347"/>
    </source>
</evidence>
<keyword evidence="2" id="KW-0496">Mitochondrion</keyword>
<gene>
    <name evidence="5" type="ORF">TSPGSL018_3579</name>
</gene>
<reference evidence="5" key="1">
    <citation type="submission" date="2014-05" db="EMBL/GenBank/DDBJ databases">
        <title>The transcriptome of the halophilic microalga Tetraselmis sp. GSL018 isolated from the Great Salt Lake, Utah.</title>
        <authorList>
            <person name="Jinkerson R.E."/>
            <person name="D'Adamo S."/>
            <person name="Posewitz M.C."/>
        </authorList>
    </citation>
    <scope>NUCLEOTIDE SEQUENCE</scope>
    <source>
        <strain evidence="5">GSL018</strain>
    </source>
</reference>